<sequence>MSIYIRNTTERYIMADIKDVKLSDLNNMYKTISSLDQKYVPYNFKKAYEDRLLFIERIQKINDRGYVFHLSQLNKIDDNILHDIIYHNKYDDDTTKKYIIAILQQSQ</sequence>
<evidence type="ECO:0000313" key="2">
    <source>
        <dbReference type="Proteomes" id="UP000286908"/>
    </source>
</evidence>
<reference evidence="1 2" key="1">
    <citation type="submission" date="2017-08" db="EMBL/GenBank/DDBJ databases">
        <title>Draft genome sequence of pheromone producing symbiont Morganella morganii, of the female New Zealand grass grub Costelytra giveni.</title>
        <authorList>
            <person name="Laugraud A."/>
            <person name="Young S.D."/>
            <person name="Hurst M.H."/>
        </authorList>
    </citation>
    <scope>NUCLEOTIDE SEQUENCE [LARGE SCALE GENOMIC DNA]</scope>
    <source>
        <strain evidence="1 2">MMsCG</strain>
    </source>
</reference>
<protein>
    <submittedName>
        <fullName evidence="1">Uncharacterized protein</fullName>
    </submittedName>
</protein>
<name>A0A433ZTQ8_MORMO</name>
<organism evidence="1 2">
    <name type="scientific">Morganella morganii</name>
    <name type="common">Proteus morganii</name>
    <dbReference type="NCBI Taxonomy" id="582"/>
    <lineage>
        <taxon>Bacteria</taxon>
        <taxon>Pseudomonadati</taxon>
        <taxon>Pseudomonadota</taxon>
        <taxon>Gammaproteobacteria</taxon>
        <taxon>Enterobacterales</taxon>
        <taxon>Morganellaceae</taxon>
        <taxon>Morganella</taxon>
    </lineage>
</organism>
<accession>A0A433ZTQ8</accession>
<proteinExistence type="predicted"/>
<evidence type="ECO:0000313" key="1">
    <source>
        <dbReference type="EMBL" id="RUT65505.1"/>
    </source>
</evidence>
<dbReference type="EMBL" id="NRQY01000001">
    <property type="protein sequence ID" value="RUT65505.1"/>
    <property type="molecule type" value="Genomic_DNA"/>
</dbReference>
<gene>
    <name evidence="1" type="ORF">CKG00_03130</name>
</gene>
<feature type="non-terminal residue" evidence="1">
    <location>
        <position position="107"/>
    </location>
</feature>
<comment type="caution">
    <text evidence="1">The sequence shown here is derived from an EMBL/GenBank/DDBJ whole genome shotgun (WGS) entry which is preliminary data.</text>
</comment>
<dbReference type="AlphaFoldDB" id="A0A433ZTQ8"/>
<dbReference type="Proteomes" id="UP000286908">
    <property type="component" value="Unassembled WGS sequence"/>
</dbReference>